<evidence type="ECO:0000256" key="3">
    <source>
        <dbReference type="ARBA" id="ARBA00022989"/>
    </source>
</evidence>
<dbReference type="InterPro" id="IPR000537">
    <property type="entry name" value="UbiA_prenyltransferase"/>
</dbReference>
<evidence type="ECO:0000313" key="6">
    <source>
        <dbReference type="EMBL" id="HDX33241.1"/>
    </source>
</evidence>
<organism evidence="6">
    <name type="scientific">Caldilinea aerophila</name>
    <dbReference type="NCBI Taxonomy" id="133453"/>
    <lineage>
        <taxon>Bacteria</taxon>
        <taxon>Bacillati</taxon>
        <taxon>Chloroflexota</taxon>
        <taxon>Caldilineae</taxon>
        <taxon>Caldilineales</taxon>
        <taxon>Caldilineaceae</taxon>
        <taxon>Caldilinea</taxon>
    </lineage>
</organism>
<feature type="transmembrane region" description="Helical" evidence="5">
    <location>
        <begin position="252"/>
        <end position="268"/>
    </location>
</feature>
<evidence type="ECO:0000256" key="2">
    <source>
        <dbReference type="ARBA" id="ARBA00022692"/>
    </source>
</evidence>
<reference evidence="6" key="1">
    <citation type="journal article" date="2020" name="mSystems">
        <title>Genome- and Community-Level Interaction Insights into Carbon Utilization and Element Cycling Functions of Hydrothermarchaeota in Hydrothermal Sediment.</title>
        <authorList>
            <person name="Zhou Z."/>
            <person name="Liu Y."/>
            <person name="Xu W."/>
            <person name="Pan J."/>
            <person name="Luo Z.H."/>
            <person name="Li M."/>
        </authorList>
    </citation>
    <scope>NUCLEOTIDE SEQUENCE [LARGE SCALE GENOMIC DNA]</scope>
    <source>
        <strain evidence="6">SpSt-289</strain>
    </source>
</reference>
<protein>
    <submittedName>
        <fullName evidence="6">Decaprenyl-phosphate phosphoribosyltransferase</fullName>
        <ecNumber evidence="6">2.4.2.45</ecNumber>
    </submittedName>
</protein>
<keyword evidence="6" id="KW-0808">Transferase</keyword>
<dbReference type="Gene3D" id="1.10.357.140">
    <property type="entry name" value="UbiA prenyltransferase"/>
    <property type="match status" value="1"/>
</dbReference>
<dbReference type="InterPro" id="IPR044878">
    <property type="entry name" value="UbiA_sf"/>
</dbReference>
<dbReference type="EC" id="2.4.2.45" evidence="6"/>
<dbReference type="CDD" id="cd13963">
    <property type="entry name" value="PT_UbiA_2"/>
    <property type="match status" value="1"/>
</dbReference>
<keyword evidence="3 5" id="KW-1133">Transmembrane helix</keyword>
<sequence length="307" mass="34322">MSSTSSTSSTTLSHERNNLIGLVRTMRPRQWIKSLIVYAALVFDGKLLIPELFLKTTLVFAAFCLLSSSVYIVNDLMDMEQDRQHPRKRSRPLASGQLAPRFAAIAAGLIGVVAIALAFWVETWAGALLLLYLAQNIAYSIWLKHVVIIDVMVLAAGFLLRVLAGVVVVQVQNFSPWLYVCVTLLALFLGFGKRRQELVLLEGEASNHRAILSEYNLPLLDQLIAIVVTATFVSYTFYSFDATTALAHSKMLLTVPFVFYMLARYLYLVHVKGLGGAPDELLVEDRPLLINSILWAIAVIVLIYFWR</sequence>
<dbReference type="NCBIfam" id="NF008977">
    <property type="entry name" value="PRK12324.1-2"/>
    <property type="match status" value="1"/>
</dbReference>
<evidence type="ECO:0000256" key="1">
    <source>
        <dbReference type="ARBA" id="ARBA00004141"/>
    </source>
</evidence>
<keyword evidence="6" id="KW-0328">Glycosyltransferase</keyword>
<comment type="subcellular location">
    <subcellularLocation>
        <location evidence="1">Membrane</location>
        <topology evidence="1">Multi-pass membrane protein</topology>
    </subcellularLocation>
</comment>
<dbReference type="PANTHER" id="PTHR11048:SF5">
    <property type="entry name" value="DECAPRENYL-PHOSPHATE PHOSPHORIBOSYLTRANSFERASE"/>
    <property type="match status" value="1"/>
</dbReference>
<keyword evidence="2 5" id="KW-0812">Transmembrane</keyword>
<dbReference type="AlphaFoldDB" id="A0A7C1JJT6"/>
<dbReference type="GO" id="GO:0005886">
    <property type="term" value="C:plasma membrane"/>
    <property type="evidence" value="ECO:0007669"/>
    <property type="project" value="TreeGrafter"/>
</dbReference>
<dbReference type="NCBIfam" id="NF008978">
    <property type="entry name" value="PRK12324.1-4"/>
    <property type="match status" value="1"/>
</dbReference>
<dbReference type="Pfam" id="PF01040">
    <property type="entry name" value="UbiA"/>
    <property type="match status" value="1"/>
</dbReference>
<name>A0A7C1JJT6_9CHLR</name>
<feature type="transmembrane region" description="Helical" evidence="5">
    <location>
        <begin position="59"/>
        <end position="77"/>
    </location>
</feature>
<feature type="transmembrane region" description="Helical" evidence="5">
    <location>
        <begin position="141"/>
        <end position="164"/>
    </location>
</feature>
<dbReference type="GO" id="GO:0009247">
    <property type="term" value="P:glycolipid biosynthetic process"/>
    <property type="evidence" value="ECO:0007669"/>
    <property type="project" value="TreeGrafter"/>
</dbReference>
<dbReference type="GO" id="GO:0016757">
    <property type="term" value="F:glycosyltransferase activity"/>
    <property type="evidence" value="ECO:0007669"/>
    <property type="project" value="UniProtKB-KW"/>
</dbReference>
<dbReference type="PANTHER" id="PTHR11048">
    <property type="entry name" value="PRENYLTRANSFERASES"/>
    <property type="match status" value="1"/>
</dbReference>
<gene>
    <name evidence="6" type="ORF">ENQ20_17390</name>
</gene>
<feature type="transmembrane region" description="Helical" evidence="5">
    <location>
        <begin position="176"/>
        <end position="192"/>
    </location>
</feature>
<accession>A0A7C1JJT6</accession>
<feature type="transmembrane region" description="Helical" evidence="5">
    <location>
        <begin position="288"/>
        <end position="306"/>
    </location>
</feature>
<feature type="transmembrane region" description="Helical" evidence="5">
    <location>
        <begin position="222"/>
        <end position="240"/>
    </location>
</feature>
<keyword evidence="4 5" id="KW-0472">Membrane</keyword>
<dbReference type="GO" id="GO:0016765">
    <property type="term" value="F:transferase activity, transferring alkyl or aryl (other than methyl) groups"/>
    <property type="evidence" value="ECO:0007669"/>
    <property type="project" value="InterPro"/>
</dbReference>
<evidence type="ECO:0000256" key="4">
    <source>
        <dbReference type="ARBA" id="ARBA00023136"/>
    </source>
</evidence>
<comment type="caution">
    <text evidence="6">The sequence shown here is derived from an EMBL/GenBank/DDBJ whole genome shotgun (WGS) entry which is preliminary data.</text>
</comment>
<proteinExistence type="predicted"/>
<dbReference type="InterPro" id="IPR039653">
    <property type="entry name" value="Prenyltransferase"/>
</dbReference>
<dbReference type="EMBL" id="DSMG01000179">
    <property type="protein sequence ID" value="HDX33241.1"/>
    <property type="molecule type" value="Genomic_DNA"/>
</dbReference>
<feature type="transmembrane region" description="Helical" evidence="5">
    <location>
        <begin position="98"/>
        <end position="121"/>
    </location>
</feature>
<evidence type="ECO:0000256" key="5">
    <source>
        <dbReference type="SAM" id="Phobius"/>
    </source>
</evidence>